<dbReference type="InterPro" id="IPR004789">
    <property type="entry name" value="Acetalactate_synth_ssu"/>
</dbReference>
<comment type="pathway">
    <text evidence="1 8">Amino-acid biosynthesis; L-isoleucine biosynthesis; L-isoleucine from 2-oxobutanoate: step 1/4.</text>
</comment>
<dbReference type="UniPathway" id="UPA00049">
    <property type="reaction ID" value="UER00059"/>
</dbReference>
<sequence length="196" mass="22901">MQKEYTITVYTEDRIGITNRITVIFTRRGINITSLTTAETEIPGVYKFIITVISEKEKLVKIVGQIERLIEIHRAFVHEEDEVVYQELALYKISTKALKNGNIEQLIRDNNARILTLTEEYFVIEKTGHQQELIALQAQLAPYGLIEYSKSGRVAVIKWSRRFHDHLKELERRRPDNLKQAEYRDHTEVSAEEESI</sequence>
<keyword evidence="8" id="KW-0808">Transferase</keyword>
<dbReference type="NCBIfam" id="TIGR00119">
    <property type="entry name" value="acolac_sm"/>
    <property type="match status" value="1"/>
</dbReference>
<dbReference type="Proteomes" id="UP000199045">
    <property type="component" value="Unassembled WGS sequence"/>
</dbReference>
<dbReference type="UniPathway" id="UPA00047">
    <property type="reaction ID" value="UER00055"/>
</dbReference>
<evidence type="ECO:0000313" key="11">
    <source>
        <dbReference type="Proteomes" id="UP000199045"/>
    </source>
</evidence>
<comment type="catalytic activity">
    <reaction evidence="7 8">
        <text>2 pyruvate + H(+) = (2S)-2-acetolactate + CO2</text>
        <dbReference type="Rhea" id="RHEA:25249"/>
        <dbReference type="ChEBI" id="CHEBI:15361"/>
        <dbReference type="ChEBI" id="CHEBI:15378"/>
        <dbReference type="ChEBI" id="CHEBI:16526"/>
        <dbReference type="ChEBI" id="CHEBI:58476"/>
        <dbReference type="EC" id="2.2.1.6"/>
    </reaction>
</comment>
<evidence type="ECO:0000256" key="8">
    <source>
        <dbReference type="RuleBase" id="RU368092"/>
    </source>
</evidence>
<accession>A0A1G7QFL7</accession>
<dbReference type="GO" id="GO:0003984">
    <property type="term" value="F:acetolactate synthase activity"/>
    <property type="evidence" value="ECO:0007669"/>
    <property type="project" value="UniProtKB-UniRule"/>
</dbReference>
<dbReference type="InterPro" id="IPR039557">
    <property type="entry name" value="AHAS_ACT"/>
</dbReference>
<evidence type="ECO:0000259" key="9">
    <source>
        <dbReference type="PROSITE" id="PS51671"/>
    </source>
</evidence>
<dbReference type="Pfam" id="PF22629">
    <property type="entry name" value="ACT_AHAS_ss"/>
    <property type="match status" value="1"/>
</dbReference>
<reference evidence="10 11" key="1">
    <citation type="submission" date="2016-10" db="EMBL/GenBank/DDBJ databases">
        <authorList>
            <person name="de Groot N.N."/>
        </authorList>
    </citation>
    <scope>NUCLEOTIDE SEQUENCE [LARGE SCALE GENOMIC DNA]</scope>
    <source>
        <strain evidence="10 11">DSM 527</strain>
    </source>
</reference>
<dbReference type="CDD" id="cd04878">
    <property type="entry name" value="ACT_AHAS"/>
    <property type="match status" value="1"/>
</dbReference>
<comment type="similarity">
    <text evidence="3 8">Belongs to the acetolactate synthase small subunit family.</text>
</comment>
<dbReference type="GO" id="GO:0005829">
    <property type="term" value="C:cytosol"/>
    <property type="evidence" value="ECO:0007669"/>
    <property type="project" value="TreeGrafter"/>
</dbReference>
<name>A0A1G7QFL7_CHIFI</name>
<keyword evidence="5 8" id="KW-0028">Amino-acid biosynthesis</keyword>
<dbReference type="Pfam" id="PF10369">
    <property type="entry name" value="ALS_ss_C"/>
    <property type="match status" value="1"/>
</dbReference>
<keyword evidence="6 8" id="KW-0100">Branched-chain amino acid biosynthesis</keyword>
<evidence type="ECO:0000256" key="5">
    <source>
        <dbReference type="ARBA" id="ARBA00022605"/>
    </source>
</evidence>
<dbReference type="InterPro" id="IPR027271">
    <property type="entry name" value="Acetolactate_synth/TF_NikR_C"/>
</dbReference>
<dbReference type="STRING" id="104663.SAMN04488121_10342"/>
<dbReference type="PANTHER" id="PTHR30239">
    <property type="entry name" value="ACETOLACTATE SYNTHASE SMALL SUBUNIT"/>
    <property type="match status" value="1"/>
</dbReference>
<dbReference type="PANTHER" id="PTHR30239:SF0">
    <property type="entry name" value="ACETOLACTATE SYNTHASE SMALL SUBUNIT 1, CHLOROPLASTIC"/>
    <property type="match status" value="1"/>
</dbReference>
<gene>
    <name evidence="10" type="ORF">SAMN04488121_10342</name>
</gene>
<comment type="subunit">
    <text evidence="4 8">Dimer of large and small chains.</text>
</comment>
<dbReference type="Gene3D" id="3.30.70.260">
    <property type="match status" value="1"/>
</dbReference>
<protein>
    <recommendedName>
        <fullName evidence="8">Acetolactate synthase small subunit</fullName>
        <shortName evidence="8">AHAS</shortName>
        <shortName evidence="8">ALS</shortName>
        <ecNumber evidence="8">2.2.1.6</ecNumber>
    </recommendedName>
    <alternativeName>
        <fullName evidence="8">Acetohydroxy-acid synthase small subunit</fullName>
    </alternativeName>
</protein>
<dbReference type="GO" id="GO:1990610">
    <property type="term" value="F:acetolactate synthase regulator activity"/>
    <property type="evidence" value="ECO:0007669"/>
    <property type="project" value="UniProtKB-UniRule"/>
</dbReference>
<dbReference type="InterPro" id="IPR054480">
    <property type="entry name" value="AHAS_small-like_ACT"/>
</dbReference>
<evidence type="ECO:0000313" key="10">
    <source>
        <dbReference type="EMBL" id="SDF97341.1"/>
    </source>
</evidence>
<feature type="domain" description="ACT" evidence="9">
    <location>
        <begin position="6"/>
        <end position="86"/>
    </location>
</feature>
<dbReference type="GO" id="GO:0009099">
    <property type="term" value="P:L-valine biosynthetic process"/>
    <property type="evidence" value="ECO:0007669"/>
    <property type="project" value="UniProtKB-UniRule"/>
</dbReference>
<evidence type="ECO:0000256" key="4">
    <source>
        <dbReference type="ARBA" id="ARBA00011744"/>
    </source>
</evidence>
<comment type="function">
    <text evidence="8">Catalyzes the conversion of 2 pyruvate molecules into acetolactate in the first common step of the biosynthetic pathway of the branched-amino acids such as leucine, isoleucine, and valine.</text>
</comment>
<evidence type="ECO:0000256" key="2">
    <source>
        <dbReference type="ARBA" id="ARBA00005025"/>
    </source>
</evidence>
<dbReference type="Gene3D" id="3.30.70.1150">
    <property type="entry name" value="ACT-like. Chain A, domain 2"/>
    <property type="match status" value="1"/>
</dbReference>
<dbReference type="PROSITE" id="PS51671">
    <property type="entry name" value="ACT"/>
    <property type="match status" value="1"/>
</dbReference>
<evidence type="ECO:0000256" key="1">
    <source>
        <dbReference type="ARBA" id="ARBA00004974"/>
    </source>
</evidence>
<proteinExistence type="inferred from homology"/>
<dbReference type="EC" id="2.2.1.6" evidence="8"/>
<dbReference type="InterPro" id="IPR045865">
    <property type="entry name" value="ACT-like_dom_sf"/>
</dbReference>
<comment type="pathway">
    <text evidence="2 8">Amino-acid biosynthesis; L-valine biosynthesis; L-valine from pyruvate: step 1/4.</text>
</comment>
<evidence type="ECO:0000256" key="7">
    <source>
        <dbReference type="ARBA" id="ARBA00048670"/>
    </source>
</evidence>
<dbReference type="EMBL" id="FNBN01000003">
    <property type="protein sequence ID" value="SDF97341.1"/>
    <property type="molecule type" value="Genomic_DNA"/>
</dbReference>
<evidence type="ECO:0000256" key="6">
    <source>
        <dbReference type="ARBA" id="ARBA00023304"/>
    </source>
</evidence>
<organism evidence="10 11">
    <name type="scientific">Chitinophaga filiformis</name>
    <name type="common">Myxococcus filiformis</name>
    <name type="synonym">Flexibacter filiformis</name>
    <dbReference type="NCBI Taxonomy" id="104663"/>
    <lineage>
        <taxon>Bacteria</taxon>
        <taxon>Pseudomonadati</taxon>
        <taxon>Bacteroidota</taxon>
        <taxon>Chitinophagia</taxon>
        <taxon>Chitinophagales</taxon>
        <taxon>Chitinophagaceae</taxon>
        <taxon>Chitinophaga</taxon>
    </lineage>
</organism>
<dbReference type="SUPFAM" id="SSF55021">
    <property type="entry name" value="ACT-like"/>
    <property type="match status" value="2"/>
</dbReference>
<dbReference type="AlphaFoldDB" id="A0A1G7QFL7"/>
<dbReference type="RefSeq" id="WP_089832275.1">
    <property type="nucleotide sequence ID" value="NZ_FNBN01000003.1"/>
</dbReference>
<dbReference type="InterPro" id="IPR002912">
    <property type="entry name" value="ACT_dom"/>
</dbReference>
<evidence type="ECO:0000256" key="3">
    <source>
        <dbReference type="ARBA" id="ARBA00006341"/>
    </source>
</evidence>
<dbReference type="GO" id="GO:0009097">
    <property type="term" value="P:isoleucine biosynthetic process"/>
    <property type="evidence" value="ECO:0007669"/>
    <property type="project" value="UniProtKB-UniRule"/>
</dbReference>
<dbReference type="InterPro" id="IPR019455">
    <property type="entry name" value="Acetolactate_synth_ssu_C"/>
</dbReference>
<dbReference type="OrthoDB" id="1523722at2"/>